<keyword evidence="1" id="KW-1133">Transmembrane helix</keyword>
<feature type="transmembrane region" description="Helical" evidence="1">
    <location>
        <begin position="48"/>
        <end position="68"/>
    </location>
</feature>
<feature type="transmembrane region" description="Helical" evidence="1">
    <location>
        <begin position="80"/>
        <end position="99"/>
    </location>
</feature>
<evidence type="ECO:0008006" key="4">
    <source>
        <dbReference type="Google" id="ProtNLM"/>
    </source>
</evidence>
<evidence type="ECO:0000256" key="1">
    <source>
        <dbReference type="SAM" id="Phobius"/>
    </source>
</evidence>
<gene>
    <name evidence="2" type="ordered locus">Kole_0428</name>
</gene>
<keyword evidence="1" id="KW-0472">Membrane</keyword>
<dbReference type="OrthoDB" id="45556at2"/>
<dbReference type="KEGG" id="kol:Kole_0428"/>
<dbReference type="Proteomes" id="UP000002382">
    <property type="component" value="Chromosome"/>
</dbReference>
<evidence type="ECO:0000313" key="2">
    <source>
        <dbReference type="EMBL" id="ACR79153.1"/>
    </source>
</evidence>
<feature type="transmembrane region" description="Helical" evidence="1">
    <location>
        <begin position="337"/>
        <end position="358"/>
    </location>
</feature>
<organism evidence="2 3">
    <name type="scientific">Kosmotoga olearia (strain ATCC BAA-1733 / DSM 21960 / TBF 19.5.1)</name>
    <dbReference type="NCBI Taxonomy" id="521045"/>
    <lineage>
        <taxon>Bacteria</taxon>
        <taxon>Thermotogati</taxon>
        <taxon>Thermotogota</taxon>
        <taxon>Thermotogae</taxon>
        <taxon>Kosmotogales</taxon>
        <taxon>Kosmotogaceae</taxon>
        <taxon>Kosmotoga</taxon>
    </lineage>
</organism>
<feature type="transmembrane region" description="Helical" evidence="1">
    <location>
        <begin position="105"/>
        <end position="137"/>
    </location>
</feature>
<feature type="transmembrane region" description="Helical" evidence="1">
    <location>
        <begin position="144"/>
        <end position="161"/>
    </location>
</feature>
<accession>C5CE45</accession>
<keyword evidence="1" id="KW-0812">Transmembrane</keyword>
<dbReference type="STRING" id="521045.Kole_0428"/>
<reference evidence="2 3" key="1">
    <citation type="submission" date="2009-06" db="EMBL/GenBank/DDBJ databases">
        <title>Complete sequence of Thermotogales bacterium TBF 19.5.1.</title>
        <authorList>
            <consortium name="US DOE Joint Genome Institute"/>
            <person name="Lucas S."/>
            <person name="Copeland A."/>
            <person name="Lapidus A."/>
            <person name="Glavina del Rio T."/>
            <person name="Tice H."/>
            <person name="Bruce D."/>
            <person name="Goodwin L."/>
            <person name="Pitluck S."/>
            <person name="Chertkov O."/>
            <person name="Brettin T."/>
            <person name="Detter J.C."/>
            <person name="Han C."/>
            <person name="Schmutz J."/>
            <person name="Larimer F."/>
            <person name="Land M."/>
            <person name="Hauser L."/>
            <person name="Kyrpides N."/>
            <person name="Ovchinnikova G."/>
            <person name="Noll K."/>
        </authorList>
    </citation>
    <scope>NUCLEOTIDE SEQUENCE [LARGE SCALE GENOMIC DNA]</scope>
    <source>
        <strain evidence="3">ATCC BAA-1733 / DSM 21960 / TBF 19.5.1</strain>
    </source>
</reference>
<name>C5CE45_KOSOT</name>
<dbReference type="eggNOG" id="ENOG50341Z9">
    <property type="taxonomic scope" value="Bacteria"/>
</dbReference>
<feature type="transmembrane region" description="Helical" evidence="1">
    <location>
        <begin position="230"/>
        <end position="248"/>
    </location>
</feature>
<proteinExistence type="predicted"/>
<reference evidence="2 3" key="2">
    <citation type="journal article" date="2011" name="J. Bacteriol.">
        <title>Genome Sequence of Kosmotoga olearia Strain TBF 19.5.1, a Thermophilic Bacterium with a Wide Growth Temperature Range, Isolated from the Troll B Oil Platform in the North Sea.</title>
        <authorList>
            <person name="Swithers K.S."/>
            <person name="Dipippo J.L."/>
            <person name="Bruce D.C."/>
            <person name="Detter C."/>
            <person name="Tapia R."/>
            <person name="Han S."/>
            <person name="Goodwin L.A."/>
            <person name="Han J."/>
            <person name="Woyke T."/>
            <person name="Pitluck S."/>
            <person name="Pennacchio L."/>
            <person name="Nolan M."/>
            <person name="Mikhailova N."/>
            <person name="Land M.L."/>
            <person name="Nesbo C.L."/>
            <person name="Gogarten J.P."/>
            <person name="Noll K.M."/>
        </authorList>
    </citation>
    <scope>NUCLEOTIDE SEQUENCE [LARGE SCALE GENOMIC DNA]</scope>
    <source>
        <strain evidence="3">ATCC BAA-1733 / DSM 21960 / TBF 19.5.1</strain>
    </source>
</reference>
<sequence>MSSRVFKKTIVMVYAIFLSIYLFSGEFSLTSTITLTGIIVLIALQSLSRMGCSIFLSVPFSIIAMVIFTTGAEKLPAKESLAFIMMFAAIVLIISEKLISSGLGVFLLGIALAINPILGVPMDIVAFLLVLLGWLLIHSQEIPLRILILLVLASSTIILFTENLEISPTAKLLEVLNTTNTATAVEGHLTNNHQIPISSKTGNSIDIEHPVNAPEILNAHKSFEDKLSDFVVLLLLIVGASTMLVLYARATRIKGFWNSLIIGAVVFVLVLSLAIMGFMYLREQPDKPVFGAAVPNEQPGYTGAPSANLNSQPIEKDNKEKGIEDTVPLIGITLRSFLTIGTVIVGVVFAILLFSFLIRILKEKKEKEQPEEAPEEIPEGIILYPLDEVPAFSPTVNYILGAYWWLRRKYYSGFHHLTPYELLEKEKESDFEKNLKLVTELYVLVKYAGRKPLHRDLESFHKNLLKIVNALSENKEM</sequence>
<feature type="transmembrane region" description="Helical" evidence="1">
    <location>
        <begin position="12"/>
        <end position="42"/>
    </location>
</feature>
<dbReference type="HOGENOM" id="CLU_613742_0_0_0"/>
<evidence type="ECO:0000313" key="3">
    <source>
        <dbReference type="Proteomes" id="UP000002382"/>
    </source>
</evidence>
<keyword evidence="3" id="KW-1185">Reference proteome</keyword>
<dbReference type="EMBL" id="CP001634">
    <property type="protein sequence ID" value="ACR79153.1"/>
    <property type="molecule type" value="Genomic_DNA"/>
</dbReference>
<feature type="transmembrane region" description="Helical" evidence="1">
    <location>
        <begin position="260"/>
        <end position="281"/>
    </location>
</feature>
<protein>
    <recommendedName>
        <fullName evidence="4">DUF4129 domain-containing protein</fullName>
    </recommendedName>
</protein>
<dbReference type="RefSeq" id="WP_012744940.1">
    <property type="nucleotide sequence ID" value="NC_012785.1"/>
</dbReference>
<dbReference type="AlphaFoldDB" id="C5CE45"/>